<comment type="caution">
    <text evidence="1">The sequence shown here is derived from an EMBL/GenBank/DDBJ whole genome shotgun (WGS) entry which is preliminary data.</text>
</comment>
<dbReference type="AlphaFoldDB" id="A0ABD2ADQ3"/>
<keyword evidence="2" id="KW-1185">Reference proteome</keyword>
<sequence>MVNEKKKFGEIYELHRNQSRGFAMGRNWIIRMRSKIVVGKAEDEDSFVSAEKSWHELHIGRSDEEDFDVNLKTKYYSNFK</sequence>
<proteinExistence type="predicted"/>
<gene>
    <name evidence="1" type="ORF">V1478_011160</name>
</gene>
<reference evidence="1 2" key="1">
    <citation type="journal article" date="2024" name="Ann. Entomol. Soc. Am.">
        <title>Genomic analyses of the southern and eastern yellowjacket wasps (Hymenoptera: Vespidae) reveal evolutionary signatures of social life.</title>
        <authorList>
            <person name="Catto M.A."/>
            <person name="Caine P.B."/>
            <person name="Orr S.E."/>
            <person name="Hunt B.G."/>
            <person name="Goodisman M.A.D."/>
        </authorList>
    </citation>
    <scope>NUCLEOTIDE SEQUENCE [LARGE SCALE GENOMIC DNA]</scope>
    <source>
        <strain evidence="1">233</strain>
        <tissue evidence="1">Head and thorax</tissue>
    </source>
</reference>
<protein>
    <submittedName>
        <fullName evidence="1">Uncharacterized protein</fullName>
    </submittedName>
</protein>
<evidence type="ECO:0000313" key="2">
    <source>
        <dbReference type="Proteomes" id="UP001607302"/>
    </source>
</evidence>
<evidence type="ECO:0000313" key="1">
    <source>
        <dbReference type="EMBL" id="KAL2718741.1"/>
    </source>
</evidence>
<dbReference type="Proteomes" id="UP001607302">
    <property type="component" value="Unassembled WGS sequence"/>
</dbReference>
<name>A0ABD2ADQ3_VESSQ</name>
<accession>A0ABD2ADQ3</accession>
<dbReference type="EMBL" id="JAUDFV010000151">
    <property type="protein sequence ID" value="KAL2718741.1"/>
    <property type="molecule type" value="Genomic_DNA"/>
</dbReference>
<organism evidence="1 2">
    <name type="scientific">Vespula squamosa</name>
    <name type="common">Southern yellow jacket</name>
    <name type="synonym">Wasp</name>
    <dbReference type="NCBI Taxonomy" id="30214"/>
    <lineage>
        <taxon>Eukaryota</taxon>
        <taxon>Metazoa</taxon>
        <taxon>Ecdysozoa</taxon>
        <taxon>Arthropoda</taxon>
        <taxon>Hexapoda</taxon>
        <taxon>Insecta</taxon>
        <taxon>Pterygota</taxon>
        <taxon>Neoptera</taxon>
        <taxon>Endopterygota</taxon>
        <taxon>Hymenoptera</taxon>
        <taxon>Apocrita</taxon>
        <taxon>Aculeata</taxon>
        <taxon>Vespoidea</taxon>
        <taxon>Vespidae</taxon>
        <taxon>Vespinae</taxon>
        <taxon>Vespula</taxon>
    </lineage>
</organism>